<accession>A0A3B0WP32</accession>
<proteinExistence type="predicted"/>
<dbReference type="Gene3D" id="2.60.40.1120">
    <property type="entry name" value="Carboxypeptidase-like, regulatory domain"/>
    <property type="match status" value="1"/>
</dbReference>
<dbReference type="AlphaFoldDB" id="A0A3B0WP32"/>
<reference evidence="1" key="1">
    <citation type="submission" date="2018-06" db="EMBL/GenBank/DDBJ databases">
        <authorList>
            <person name="Zhirakovskaya E."/>
        </authorList>
    </citation>
    <scope>NUCLEOTIDE SEQUENCE</scope>
</reference>
<dbReference type="PROSITE" id="PS51257">
    <property type="entry name" value="PROKAR_LIPOPROTEIN"/>
    <property type="match status" value="1"/>
</dbReference>
<dbReference type="EMBL" id="UOFF01000448">
    <property type="protein sequence ID" value="VAW57735.1"/>
    <property type="molecule type" value="Genomic_DNA"/>
</dbReference>
<sequence length="921" mass="96999">MTIKNNFFIGFFILFILTLVACTNDDNTSPIDPNNPTNKTTFTGIIKQNSGNPLPGVNITLKATGQTTVTDSNGIFILPNTLPGNYVIEIDGSAASGDTGSFFGTLNIATSIGTDAFTSLNQIITLPNLNNALTAQTTITANAGNIAGGISATNGSIILDSNGADVIIKFDGVNLQGSSNVSATPVPLAELPMPLPTTAGANASSFVTIQPPNATFNPPLDLTIPNDQNLPPGTLVDIYSFDHNLNDWVNRSAEFTPARQGLVSANGALIEAKQVISKGGWHGAVINTDYIETVVGTVRNGNTPLQNILIFTSTGQQGITDVNGRFSILVPVFGTSINVSITATSNGFNGAISTTTPVQQTIDDNINLDLGTLNLSIPSTGIVSGIALQTGTPSLAPLVIFGDNFNQVLTPDANGAFMLTGLTEGTYTASTIFNGDSQATTTQFNIVTGKITVITLENTLDNSVIVKVSLIGENFKVTNSANDSNKLVTVTLSQGSTAFTKTTDANGLVTFNNITGMVTITGQMDKVSNAGTSRLSTTIHDIIPFNGQVELPIVNPEAPTALPIQGTTIEGALLNIPAIPDDFELIVFAKEKNDTSCCDNANVLVNLSLDAITNGNINFSIDDTNGLGAGDYTLIAVIRSADNLTGITRYISAAVLPTKVTTTAGQTISNINLNFADPSMKFEFITKNIIVNNSLSLLNTTTDATIENIVLLPSNDELNFTTFKSPLSAALTLPSSGSFISTLPGGARVSYDLGIDYIKNLNELSIQNQNASLLRSTTTTATFNLINTPVITSPTENQVLTLSTANNMTINWSDVGSTNFVSVTITSLSVDSTQGAIDTSFWIHYLSGNSASLRIPSVTDDTLSLFTPNSLYVINIGTSRLSSMFNFNQLFNFNFNTNVNDLLFNSNGESSSSTQNFSIVP</sequence>
<organism evidence="1">
    <name type="scientific">hydrothermal vent metagenome</name>
    <dbReference type="NCBI Taxonomy" id="652676"/>
    <lineage>
        <taxon>unclassified sequences</taxon>
        <taxon>metagenomes</taxon>
        <taxon>ecological metagenomes</taxon>
    </lineage>
</organism>
<evidence type="ECO:0000313" key="1">
    <source>
        <dbReference type="EMBL" id="VAW57735.1"/>
    </source>
</evidence>
<dbReference type="SUPFAM" id="SSF49452">
    <property type="entry name" value="Starch-binding domain-like"/>
    <property type="match status" value="1"/>
</dbReference>
<name>A0A3B0WP32_9ZZZZ</name>
<dbReference type="Pfam" id="PF13620">
    <property type="entry name" value="CarboxypepD_reg"/>
    <property type="match status" value="1"/>
</dbReference>
<dbReference type="GO" id="GO:0030246">
    <property type="term" value="F:carbohydrate binding"/>
    <property type="evidence" value="ECO:0007669"/>
    <property type="project" value="InterPro"/>
</dbReference>
<protein>
    <submittedName>
        <fullName evidence="1">Uncharacterized protein</fullName>
    </submittedName>
</protein>
<dbReference type="InterPro" id="IPR013784">
    <property type="entry name" value="Carb-bd-like_fold"/>
</dbReference>
<gene>
    <name evidence="1" type="ORF">MNBD_GAMMA07-269</name>
</gene>